<dbReference type="Proteomes" id="UP000838686">
    <property type="component" value="Unassembled WGS sequence"/>
</dbReference>
<dbReference type="InterPro" id="IPR011051">
    <property type="entry name" value="RmlC_Cupin_sf"/>
</dbReference>
<evidence type="ECO:0000259" key="2">
    <source>
        <dbReference type="SMART" id="SM00835"/>
    </source>
</evidence>
<dbReference type="SMART" id="SM00835">
    <property type="entry name" value="Cupin_1"/>
    <property type="match status" value="1"/>
</dbReference>
<feature type="region of interest" description="Disordered" evidence="1">
    <location>
        <begin position="172"/>
        <end position="198"/>
    </location>
</feature>
<dbReference type="EMBL" id="CAKMMF010000006">
    <property type="protein sequence ID" value="CAH1200536.1"/>
    <property type="molecule type" value="Genomic_DNA"/>
</dbReference>
<organism evidence="3 4">
    <name type="scientific">Paenibacillus plantiphilus</name>
    <dbReference type="NCBI Taxonomy" id="2905650"/>
    <lineage>
        <taxon>Bacteria</taxon>
        <taxon>Bacillati</taxon>
        <taxon>Bacillota</taxon>
        <taxon>Bacilli</taxon>
        <taxon>Bacillales</taxon>
        <taxon>Paenibacillaceae</taxon>
        <taxon>Paenibacillus</taxon>
    </lineage>
</organism>
<reference evidence="3" key="1">
    <citation type="submission" date="2022-01" db="EMBL/GenBank/DDBJ databases">
        <authorList>
            <person name="Criscuolo A."/>
        </authorList>
    </citation>
    <scope>NUCLEOTIDE SEQUENCE</scope>
    <source>
        <strain evidence="3">CIP111893</strain>
    </source>
</reference>
<evidence type="ECO:0000313" key="3">
    <source>
        <dbReference type="EMBL" id="CAH1200536.1"/>
    </source>
</evidence>
<dbReference type="SUPFAM" id="SSF51182">
    <property type="entry name" value="RmlC-like cupins"/>
    <property type="match status" value="1"/>
</dbReference>
<dbReference type="CDD" id="cd20306">
    <property type="entry name" value="cupin_OxDC-like"/>
    <property type="match status" value="1"/>
</dbReference>
<evidence type="ECO:0000313" key="4">
    <source>
        <dbReference type="Proteomes" id="UP000838686"/>
    </source>
</evidence>
<dbReference type="Pfam" id="PF00190">
    <property type="entry name" value="Cupin_1"/>
    <property type="match status" value="1"/>
</dbReference>
<evidence type="ECO:0000256" key="1">
    <source>
        <dbReference type="SAM" id="MobiDB-lite"/>
    </source>
</evidence>
<accession>A0ABM9C2P8</accession>
<dbReference type="InterPro" id="IPR014710">
    <property type="entry name" value="RmlC-like_jellyroll"/>
</dbReference>
<protein>
    <recommendedName>
        <fullName evidence="2">Cupin type-1 domain-containing protein</fullName>
    </recommendedName>
</protein>
<comment type="caution">
    <text evidence="3">The sequence shown here is derived from an EMBL/GenBank/DDBJ whole genome shotgun (WGS) entry which is preliminary data.</text>
</comment>
<dbReference type="Gene3D" id="2.60.120.10">
    <property type="entry name" value="Jelly Rolls"/>
    <property type="match status" value="1"/>
</dbReference>
<name>A0ABM9C2P8_9BACL</name>
<keyword evidence="4" id="KW-1185">Reference proteome</keyword>
<feature type="domain" description="Cupin type-1" evidence="2">
    <location>
        <begin position="18"/>
        <end position="154"/>
    </location>
</feature>
<dbReference type="InterPro" id="IPR006045">
    <property type="entry name" value="Cupin_1"/>
</dbReference>
<sequence>MDYASPSAQFTYDVSNNPFFKKDAQNYINSLSIMQLNTLGNVSLLDIHLSRGNVIEPHIHQNASELVYCISGALVVSLINPFTKELRNFPIQPGQVANVPQGWWHYEIATVDNTHVLAIFDAPIPEFIGGSDLLRLTPASVFAHTYCLNEAQVKATFAPITQTVFIGPPADCNKHQVQSQSAPSHHHAHPTYSNPRHAGQAYAIPTHANQVQANQAYAISAHANQVQANQAFASPAHANQVQANQPYAISAHANQVQANQAFASPAHANQVQANQAFASPAHANQSHANQAFASPAHANQVQANQAYVDPACFRKSFCHQYRQ</sequence>
<proteinExistence type="predicted"/>
<gene>
    <name evidence="3" type="ORF">PAECIP111893_01424</name>
</gene>